<keyword evidence="1" id="KW-0732">Signal</keyword>
<accession>A0A075LGM0</accession>
<evidence type="ECO:0000256" key="1">
    <source>
        <dbReference type="SAM" id="SignalP"/>
    </source>
</evidence>
<evidence type="ECO:0008006" key="4">
    <source>
        <dbReference type="Google" id="ProtNLM"/>
    </source>
</evidence>
<dbReference type="KEGG" id="tap:GZ22_03440"/>
<feature type="signal peptide" evidence="1">
    <location>
        <begin position="1"/>
        <end position="26"/>
    </location>
</feature>
<reference evidence="2 3" key="1">
    <citation type="submission" date="2014-07" db="EMBL/GenBank/DDBJ databases">
        <title>Complete genome sequence of a moderately halophilic bacterium Terribacillus aidingensis MP602, isolated from Cryptomeria fortunei in Tianmu mountain in China.</title>
        <authorList>
            <person name="Wang Y."/>
            <person name="Lu P."/>
            <person name="Zhang L."/>
        </authorList>
    </citation>
    <scope>NUCLEOTIDE SEQUENCE [LARGE SCALE GENOMIC DNA]</scope>
    <source>
        <strain evidence="2 3">MP602</strain>
    </source>
</reference>
<dbReference type="HOGENOM" id="CLU_1874430_0_0_9"/>
<protein>
    <recommendedName>
        <fullName evidence="4">Secreted protein</fullName>
    </recommendedName>
</protein>
<evidence type="ECO:0000313" key="2">
    <source>
        <dbReference type="EMBL" id="AIF65790.1"/>
    </source>
</evidence>
<organism evidence="2 3">
    <name type="scientific">Terribacillus saccharophilus</name>
    <dbReference type="NCBI Taxonomy" id="361277"/>
    <lineage>
        <taxon>Bacteria</taxon>
        <taxon>Bacillati</taxon>
        <taxon>Bacillota</taxon>
        <taxon>Bacilli</taxon>
        <taxon>Bacillales</taxon>
        <taxon>Bacillaceae</taxon>
        <taxon>Terribacillus</taxon>
    </lineage>
</organism>
<gene>
    <name evidence="2" type="ORF">GZ22_03440</name>
</gene>
<dbReference type="PROSITE" id="PS51257">
    <property type="entry name" value="PROKAR_LIPOPROTEIN"/>
    <property type="match status" value="1"/>
</dbReference>
<evidence type="ECO:0000313" key="3">
    <source>
        <dbReference type="Proteomes" id="UP000027980"/>
    </source>
</evidence>
<dbReference type="EMBL" id="CP008876">
    <property type="protein sequence ID" value="AIF65790.1"/>
    <property type="molecule type" value="Genomic_DNA"/>
</dbReference>
<proteinExistence type="predicted"/>
<dbReference type="AlphaFoldDB" id="A0A075LGM0"/>
<feature type="chain" id="PRO_5001707201" description="Secreted protein" evidence="1">
    <location>
        <begin position="27"/>
        <end position="136"/>
    </location>
</feature>
<sequence>MKSKSSSITIALICCCIFLSCHTVKASPDPNSSVSIKNKSTDIFICSSDQVYQETNGTYTTEDFQNAKPVEMPVAEESWLETLLNNFINNDTQDTISSDTDQMSPQIIPIRQKPINLYPQSSYIHCLLSAHMNADF</sequence>
<dbReference type="Proteomes" id="UP000027980">
    <property type="component" value="Chromosome"/>
</dbReference>
<name>A0A075LGM0_9BACI</name>